<proteinExistence type="predicted"/>
<dbReference type="Gene3D" id="1.20.1560.10">
    <property type="entry name" value="ABC transporter type 1, transmembrane domain"/>
    <property type="match status" value="1"/>
</dbReference>
<dbReference type="eggNOG" id="COG1132">
    <property type="taxonomic scope" value="Bacteria"/>
</dbReference>
<dbReference type="Pfam" id="PF00664">
    <property type="entry name" value="ABC_membrane"/>
    <property type="match status" value="1"/>
</dbReference>
<name>F3ZWQ1_MAHA5</name>
<dbReference type="KEGG" id="mas:Mahau_1300"/>
<dbReference type="PROSITE" id="PS50929">
    <property type="entry name" value="ABC_TM1F"/>
    <property type="match status" value="1"/>
</dbReference>
<dbReference type="InterPro" id="IPR003593">
    <property type="entry name" value="AAA+_ATPase"/>
</dbReference>
<comment type="subcellular location">
    <subcellularLocation>
        <location evidence="1">Cell membrane</location>
        <topology evidence="1">Multi-pass membrane protein</topology>
    </subcellularLocation>
</comment>
<dbReference type="STRING" id="697281.Mahau_1300"/>
<evidence type="ECO:0000259" key="9">
    <source>
        <dbReference type="PROSITE" id="PS50893"/>
    </source>
</evidence>
<accession>F3ZWQ1</accession>
<dbReference type="SMART" id="SM00382">
    <property type="entry name" value="AAA"/>
    <property type="match status" value="1"/>
</dbReference>
<keyword evidence="3 8" id="KW-0812">Transmembrane</keyword>
<dbReference type="InterPro" id="IPR011527">
    <property type="entry name" value="ABC1_TM_dom"/>
</dbReference>
<dbReference type="Proteomes" id="UP000008457">
    <property type="component" value="Chromosome"/>
</dbReference>
<evidence type="ECO:0000256" key="6">
    <source>
        <dbReference type="ARBA" id="ARBA00022989"/>
    </source>
</evidence>
<evidence type="ECO:0000259" key="10">
    <source>
        <dbReference type="PROSITE" id="PS50929"/>
    </source>
</evidence>
<keyword evidence="7 8" id="KW-0472">Membrane</keyword>
<dbReference type="OrthoDB" id="9762517at2"/>
<dbReference type="FunFam" id="3.40.50.300:FF:000287">
    <property type="entry name" value="Multidrug ABC transporter ATP-binding protein"/>
    <property type="match status" value="1"/>
</dbReference>
<dbReference type="PROSITE" id="PS50893">
    <property type="entry name" value="ABC_TRANSPORTER_2"/>
    <property type="match status" value="1"/>
</dbReference>
<keyword evidence="5" id="KW-0067">ATP-binding</keyword>
<keyword evidence="2" id="KW-0813">Transport</keyword>
<dbReference type="InterPro" id="IPR036640">
    <property type="entry name" value="ABC1_TM_sf"/>
</dbReference>
<sequence>MQSSLMRFLKYIKPYWFLILLSTIGGFIRFAVPMIFPKVFQYLIDNVLLVQGINVAQKYHTVGIIMISLVAIYLIVWAPATYFRRYLSGLAGQRLILDLRTDLYEHVMSLSNSYFKRNQSGAIVSRVINDVALAQNMVGNALTNLWMSVLSLIVVIGIMLSMDWKMTLIAMVAFPAYFYVQKNMRTKARITSRQIQRDTAEMAGEISERLTAMDLIKVFTGEKFELHMFFKKARKLYKSTVDNTKVSAFVQMMSGLLTSIGPVIVVWYGSSRVLSGTLTVGAMTAFYMYLGQLYQPIAQLSDLDIVVANSLAAIDRIFELFDEQPEIKDKENAVVLKRVNGLIEYDNVSFAYEGSDKILKHINITIQPGQRVALVGHSGAGKSTFVSLLPRFYDVTEGAIRVDGYDIRDVTLKSLRQQIGMVMQDTVLFNGTIYDNILYGNPRASKRDVKAAAKAADAHGFIKSLPNGYYTEVGERGAKLSGGQKQRIAIARAFLKNPPILILDEATSALDSQAENLIQNALNRLMKGRTTIIIAHRLSTIMDADIIVVLENGEIVESGTHSELLKRQGIYYSLYNEQYNKKNVLVG</sequence>
<feature type="transmembrane region" description="Helical" evidence="8">
    <location>
        <begin position="141"/>
        <end position="158"/>
    </location>
</feature>
<feature type="transmembrane region" description="Helical" evidence="8">
    <location>
        <begin position="246"/>
        <end position="267"/>
    </location>
</feature>
<evidence type="ECO:0000256" key="7">
    <source>
        <dbReference type="ARBA" id="ARBA00023136"/>
    </source>
</evidence>
<dbReference type="PANTHER" id="PTHR43394:SF1">
    <property type="entry name" value="ATP-BINDING CASSETTE SUB-FAMILY B MEMBER 10, MITOCHONDRIAL"/>
    <property type="match status" value="1"/>
</dbReference>
<evidence type="ECO:0000256" key="8">
    <source>
        <dbReference type="SAM" id="Phobius"/>
    </source>
</evidence>
<feature type="transmembrane region" description="Helical" evidence="8">
    <location>
        <begin position="15"/>
        <end position="36"/>
    </location>
</feature>
<protein>
    <submittedName>
        <fullName evidence="11">ABC transporter related protein</fullName>
    </submittedName>
</protein>
<dbReference type="GO" id="GO:0005524">
    <property type="term" value="F:ATP binding"/>
    <property type="evidence" value="ECO:0007669"/>
    <property type="project" value="UniProtKB-KW"/>
</dbReference>
<feature type="transmembrane region" description="Helical" evidence="8">
    <location>
        <begin position="56"/>
        <end position="78"/>
    </location>
</feature>
<evidence type="ECO:0000256" key="3">
    <source>
        <dbReference type="ARBA" id="ARBA00022692"/>
    </source>
</evidence>
<evidence type="ECO:0000313" key="12">
    <source>
        <dbReference type="Proteomes" id="UP000008457"/>
    </source>
</evidence>
<organism evidence="11 12">
    <name type="scientific">Mahella australiensis (strain DSM 15567 / CIP 107919 / 50-1 BON)</name>
    <dbReference type="NCBI Taxonomy" id="697281"/>
    <lineage>
        <taxon>Bacteria</taxon>
        <taxon>Bacillati</taxon>
        <taxon>Bacillota</taxon>
        <taxon>Clostridia</taxon>
        <taxon>Thermoanaerobacterales</taxon>
        <taxon>Thermoanaerobacterales Family IV. Incertae Sedis</taxon>
        <taxon>Mahella</taxon>
    </lineage>
</organism>
<dbReference type="PANTHER" id="PTHR43394">
    <property type="entry name" value="ATP-DEPENDENT PERMEASE MDL1, MITOCHONDRIAL"/>
    <property type="match status" value="1"/>
</dbReference>
<keyword evidence="4" id="KW-0547">Nucleotide-binding</keyword>
<feature type="domain" description="ABC transmembrane type-1" evidence="10">
    <location>
        <begin position="20"/>
        <end position="303"/>
    </location>
</feature>
<dbReference type="InterPro" id="IPR003439">
    <property type="entry name" value="ABC_transporter-like_ATP-bd"/>
</dbReference>
<dbReference type="AlphaFoldDB" id="F3ZWQ1"/>
<gene>
    <name evidence="11" type="ordered locus">Mahau_1300</name>
</gene>
<dbReference type="InterPro" id="IPR017871">
    <property type="entry name" value="ABC_transporter-like_CS"/>
</dbReference>
<keyword evidence="12" id="KW-1185">Reference proteome</keyword>
<dbReference type="SUPFAM" id="SSF90123">
    <property type="entry name" value="ABC transporter transmembrane region"/>
    <property type="match status" value="1"/>
</dbReference>
<keyword evidence="6 8" id="KW-1133">Transmembrane helix</keyword>
<dbReference type="HOGENOM" id="CLU_000604_84_3_9"/>
<dbReference type="GO" id="GO:0016887">
    <property type="term" value="F:ATP hydrolysis activity"/>
    <property type="evidence" value="ECO:0007669"/>
    <property type="project" value="InterPro"/>
</dbReference>
<dbReference type="Gene3D" id="3.40.50.300">
    <property type="entry name" value="P-loop containing nucleotide triphosphate hydrolases"/>
    <property type="match status" value="1"/>
</dbReference>
<reference evidence="11" key="1">
    <citation type="journal article" date="2011" name="Stand. Genomic Sci.">
        <title>Complete genome sequence of Mahella australiensis type strain (50-1 BON).</title>
        <authorList>
            <person name="Sikorski J."/>
            <person name="Teshima H."/>
            <person name="Nolan M."/>
            <person name="Lucas S."/>
            <person name="Hammon N."/>
            <person name="Deshpande S."/>
            <person name="Cheng J.F."/>
            <person name="Pitluck S."/>
            <person name="Liolios K."/>
            <person name="Pagani I."/>
            <person name="Ivanova N."/>
            <person name="Huntemann M."/>
            <person name="Mavromatis K."/>
            <person name="Ovchinikova G."/>
            <person name="Pati A."/>
            <person name="Tapia R."/>
            <person name="Han C."/>
            <person name="Goodwin L."/>
            <person name="Chen A."/>
            <person name="Palaniappan K."/>
            <person name="Land M."/>
            <person name="Hauser L."/>
            <person name="Ngatchou-Djao O.D."/>
            <person name="Rohde M."/>
            <person name="Pukall R."/>
            <person name="Spring S."/>
            <person name="Abt B."/>
            <person name="Goker M."/>
            <person name="Detter J.C."/>
            <person name="Woyke T."/>
            <person name="Bristow J."/>
            <person name="Markowitz V."/>
            <person name="Hugenholtz P."/>
            <person name="Eisen J.A."/>
            <person name="Kyrpides N.C."/>
            <person name="Klenk H.P."/>
            <person name="Lapidus A."/>
        </authorList>
    </citation>
    <scope>NUCLEOTIDE SEQUENCE [LARGE SCALE GENOMIC DNA]</scope>
    <source>
        <strain evidence="11">50-1 BON</strain>
    </source>
</reference>
<dbReference type="Pfam" id="PF00005">
    <property type="entry name" value="ABC_tran"/>
    <property type="match status" value="1"/>
</dbReference>
<feature type="domain" description="ABC transporter" evidence="9">
    <location>
        <begin position="343"/>
        <end position="577"/>
    </location>
</feature>
<dbReference type="GO" id="GO:0005886">
    <property type="term" value="C:plasma membrane"/>
    <property type="evidence" value="ECO:0007669"/>
    <property type="project" value="UniProtKB-SubCell"/>
</dbReference>
<dbReference type="PROSITE" id="PS00211">
    <property type="entry name" value="ABC_TRANSPORTER_1"/>
    <property type="match status" value="1"/>
</dbReference>
<evidence type="ECO:0000256" key="4">
    <source>
        <dbReference type="ARBA" id="ARBA00022741"/>
    </source>
</evidence>
<evidence type="ECO:0000313" key="11">
    <source>
        <dbReference type="EMBL" id="AEE96494.1"/>
    </source>
</evidence>
<dbReference type="GO" id="GO:0015421">
    <property type="term" value="F:ABC-type oligopeptide transporter activity"/>
    <property type="evidence" value="ECO:0007669"/>
    <property type="project" value="TreeGrafter"/>
</dbReference>
<dbReference type="RefSeq" id="WP_013780924.1">
    <property type="nucleotide sequence ID" value="NC_015520.1"/>
</dbReference>
<dbReference type="InterPro" id="IPR027417">
    <property type="entry name" value="P-loop_NTPase"/>
</dbReference>
<dbReference type="CDD" id="cd07346">
    <property type="entry name" value="ABC_6TM_exporters"/>
    <property type="match status" value="1"/>
</dbReference>
<dbReference type="InterPro" id="IPR039421">
    <property type="entry name" value="Type_1_exporter"/>
</dbReference>
<dbReference type="SUPFAM" id="SSF52540">
    <property type="entry name" value="P-loop containing nucleoside triphosphate hydrolases"/>
    <property type="match status" value="1"/>
</dbReference>
<evidence type="ECO:0000256" key="5">
    <source>
        <dbReference type="ARBA" id="ARBA00022840"/>
    </source>
</evidence>
<dbReference type="EMBL" id="CP002360">
    <property type="protein sequence ID" value="AEE96494.1"/>
    <property type="molecule type" value="Genomic_DNA"/>
</dbReference>
<feature type="transmembrane region" description="Helical" evidence="8">
    <location>
        <begin position="164"/>
        <end position="180"/>
    </location>
</feature>
<evidence type="ECO:0000256" key="2">
    <source>
        <dbReference type="ARBA" id="ARBA00022448"/>
    </source>
</evidence>
<evidence type="ECO:0000256" key="1">
    <source>
        <dbReference type="ARBA" id="ARBA00004651"/>
    </source>
</evidence>